<proteinExistence type="predicted"/>
<comment type="caution">
    <text evidence="1">The sequence shown here is derived from an EMBL/GenBank/DDBJ whole genome shotgun (WGS) entry which is preliminary data.</text>
</comment>
<dbReference type="EMBL" id="BGZK01000451">
    <property type="protein sequence ID" value="GBP44327.1"/>
    <property type="molecule type" value="Genomic_DNA"/>
</dbReference>
<organism evidence="1 2">
    <name type="scientific">Eumeta variegata</name>
    <name type="common">Bagworm moth</name>
    <name type="synonym">Eumeta japonica</name>
    <dbReference type="NCBI Taxonomy" id="151549"/>
    <lineage>
        <taxon>Eukaryota</taxon>
        <taxon>Metazoa</taxon>
        <taxon>Ecdysozoa</taxon>
        <taxon>Arthropoda</taxon>
        <taxon>Hexapoda</taxon>
        <taxon>Insecta</taxon>
        <taxon>Pterygota</taxon>
        <taxon>Neoptera</taxon>
        <taxon>Endopterygota</taxon>
        <taxon>Lepidoptera</taxon>
        <taxon>Glossata</taxon>
        <taxon>Ditrysia</taxon>
        <taxon>Tineoidea</taxon>
        <taxon>Psychidae</taxon>
        <taxon>Oiketicinae</taxon>
        <taxon>Eumeta</taxon>
    </lineage>
</organism>
<protein>
    <submittedName>
        <fullName evidence="1">Uncharacterized protein</fullName>
    </submittedName>
</protein>
<gene>
    <name evidence="1" type="ORF">EVAR_31220_1</name>
</gene>
<name>A0A4C1W2H2_EUMVA</name>
<dbReference type="AlphaFoldDB" id="A0A4C1W2H2"/>
<evidence type="ECO:0000313" key="2">
    <source>
        <dbReference type="Proteomes" id="UP000299102"/>
    </source>
</evidence>
<dbReference type="Proteomes" id="UP000299102">
    <property type="component" value="Unassembled WGS sequence"/>
</dbReference>
<accession>A0A4C1W2H2</accession>
<keyword evidence="2" id="KW-1185">Reference proteome</keyword>
<sequence length="140" mass="15699">MAIPNDTPTSYVMIYSHKRVLRRIIAAPSDARLKLCACRSKFRGRGRTPELLRKNTIYLMGRSRPPELSFTIRSATAEAATSRLSLQAIITTCQKTSQNTNRIYIKLLSKGKDRSSHTAKTVACVLAVDIYAIHRLQGIH</sequence>
<reference evidence="1 2" key="1">
    <citation type="journal article" date="2019" name="Commun. Biol.">
        <title>The bagworm genome reveals a unique fibroin gene that provides high tensile strength.</title>
        <authorList>
            <person name="Kono N."/>
            <person name="Nakamura H."/>
            <person name="Ohtoshi R."/>
            <person name="Tomita M."/>
            <person name="Numata K."/>
            <person name="Arakawa K."/>
        </authorList>
    </citation>
    <scope>NUCLEOTIDE SEQUENCE [LARGE SCALE GENOMIC DNA]</scope>
</reference>
<evidence type="ECO:0000313" key="1">
    <source>
        <dbReference type="EMBL" id="GBP44327.1"/>
    </source>
</evidence>